<name>A0A7C9MT37_9DEIO</name>
<dbReference type="RefSeq" id="WP_157460664.1">
    <property type="nucleotide sequence ID" value="NZ_WQLB01000031.1"/>
</dbReference>
<protein>
    <recommendedName>
        <fullName evidence="3">MarR family transcriptional regulator</fullName>
    </recommendedName>
</protein>
<keyword evidence="2" id="KW-1185">Reference proteome</keyword>
<reference evidence="1 2" key="1">
    <citation type="submission" date="2019-12" db="EMBL/GenBank/DDBJ databases">
        <title>Deinococcus sp. HMF7620 Genome sequencing and assembly.</title>
        <authorList>
            <person name="Kang H."/>
            <person name="Kim H."/>
            <person name="Joh K."/>
        </authorList>
    </citation>
    <scope>NUCLEOTIDE SEQUENCE [LARGE SCALE GENOMIC DNA]</scope>
    <source>
        <strain evidence="1 2">HMF7620</strain>
    </source>
</reference>
<accession>A0A7C9MT37</accession>
<dbReference type="AlphaFoldDB" id="A0A7C9MT37"/>
<gene>
    <name evidence="1" type="ORF">GO986_17855</name>
</gene>
<evidence type="ECO:0000313" key="1">
    <source>
        <dbReference type="EMBL" id="MVN88604.1"/>
    </source>
</evidence>
<proteinExistence type="predicted"/>
<evidence type="ECO:0008006" key="3">
    <source>
        <dbReference type="Google" id="ProtNLM"/>
    </source>
</evidence>
<sequence>MTRVPEERQRLVLSVLSVEPQTRAEVARRVMKRGYRIANANVLGLLMGCERNGWAAKDGTHPDTTWALTPAGEVALDQAAQS</sequence>
<dbReference type="Proteomes" id="UP000483286">
    <property type="component" value="Unassembled WGS sequence"/>
</dbReference>
<organism evidence="1 2">
    <name type="scientific">Deinococcus arboris</name>
    <dbReference type="NCBI Taxonomy" id="2682977"/>
    <lineage>
        <taxon>Bacteria</taxon>
        <taxon>Thermotogati</taxon>
        <taxon>Deinococcota</taxon>
        <taxon>Deinococci</taxon>
        <taxon>Deinococcales</taxon>
        <taxon>Deinococcaceae</taxon>
        <taxon>Deinococcus</taxon>
    </lineage>
</organism>
<comment type="caution">
    <text evidence="1">The sequence shown here is derived from an EMBL/GenBank/DDBJ whole genome shotgun (WGS) entry which is preliminary data.</text>
</comment>
<evidence type="ECO:0000313" key="2">
    <source>
        <dbReference type="Proteomes" id="UP000483286"/>
    </source>
</evidence>
<dbReference type="EMBL" id="WQLB01000031">
    <property type="protein sequence ID" value="MVN88604.1"/>
    <property type="molecule type" value="Genomic_DNA"/>
</dbReference>